<comment type="caution">
    <text evidence="3">The sequence shown here is derived from an EMBL/GenBank/DDBJ whole genome shotgun (WGS) entry which is preliminary data.</text>
</comment>
<protein>
    <submittedName>
        <fullName evidence="3">Uncharacterized protein</fullName>
    </submittedName>
</protein>
<dbReference type="EMBL" id="QXFZ01000347">
    <property type="protein sequence ID" value="KAE9119972.1"/>
    <property type="molecule type" value="Genomic_DNA"/>
</dbReference>
<organism evidence="3 17">
    <name type="scientific">Phytophthora fragariae</name>
    <dbReference type="NCBI Taxonomy" id="53985"/>
    <lineage>
        <taxon>Eukaryota</taxon>
        <taxon>Sar</taxon>
        <taxon>Stramenopiles</taxon>
        <taxon>Oomycota</taxon>
        <taxon>Peronosporomycetes</taxon>
        <taxon>Peronosporales</taxon>
        <taxon>Peronosporaceae</taxon>
        <taxon>Phytophthora</taxon>
    </lineage>
</organism>
<dbReference type="EMBL" id="QXGA01000346">
    <property type="protein sequence ID" value="KAE9147461.1"/>
    <property type="molecule type" value="Genomic_DNA"/>
</dbReference>
<feature type="transmembrane region" description="Helical" evidence="1">
    <location>
        <begin position="20"/>
        <end position="43"/>
    </location>
</feature>
<evidence type="ECO:0000313" key="4">
    <source>
        <dbReference type="EMBL" id="KAE9119198.1"/>
    </source>
</evidence>
<evidence type="ECO:0000313" key="7">
    <source>
        <dbReference type="EMBL" id="KAE9219260.1"/>
    </source>
</evidence>
<dbReference type="Proteomes" id="UP000433483">
    <property type="component" value="Unassembled WGS sequence"/>
</dbReference>
<reference evidence="17 18" key="1">
    <citation type="submission" date="2018-09" db="EMBL/GenBank/DDBJ databases">
        <title>Genomic investigation of the strawberry pathogen Phytophthora fragariae indicates pathogenicity is determined by transcriptional variation in three key races.</title>
        <authorList>
            <person name="Adams T.M."/>
            <person name="Armitage A.D."/>
            <person name="Sobczyk M.K."/>
            <person name="Bates H.J."/>
            <person name="Dunwell J.M."/>
            <person name="Nellist C.F."/>
            <person name="Harrison R.J."/>
        </authorList>
    </citation>
    <scope>NUCLEOTIDE SEQUENCE [LARGE SCALE GENOMIC DNA]</scope>
    <source>
        <strain evidence="10 13">A4</strain>
        <strain evidence="8 14">BC-1</strain>
        <strain evidence="9 18">BC-23</strain>
        <strain evidence="7 12">NOV-27</strain>
        <strain evidence="6 15">NOV-5</strain>
        <strain evidence="5 16">NOV-71</strain>
        <strain evidence="2 11">NOV-9</strain>
        <strain evidence="4 19">ONT-3</strain>
        <strain evidence="3 17">SCRP245</strain>
    </source>
</reference>
<dbReference type="OrthoDB" id="127325at2759"/>
<evidence type="ECO:0000313" key="3">
    <source>
        <dbReference type="EMBL" id="KAE9017873.1"/>
    </source>
</evidence>
<feature type="transmembrane region" description="Helical" evidence="1">
    <location>
        <begin position="184"/>
        <end position="205"/>
    </location>
</feature>
<evidence type="ECO:0000313" key="8">
    <source>
        <dbReference type="EMBL" id="KAE9241379.1"/>
    </source>
</evidence>
<evidence type="ECO:0000313" key="10">
    <source>
        <dbReference type="EMBL" id="KAE9316721.1"/>
    </source>
</evidence>
<dbReference type="Proteomes" id="UP000441208">
    <property type="component" value="Unassembled WGS sequence"/>
</dbReference>
<accession>A0A6A3LPU2</accession>
<dbReference type="EMBL" id="QXGC01000270">
    <property type="protein sequence ID" value="KAE9242366.1"/>
    <property type="molecule type" value="Genomic_DNA"/>
</dbReference>
<evidence type="ECO:0000313" key="6">
    <source>
        <dbReference type="EMBL" id="KAE9147461.1"/>
    </source>
</evidence>
<evidence type="ECO:0000313" key="11">
    <source>
        <dbReference type="Proteomes" id="UP000429523"/>
    </source>
</evidence>
<dbReference type="Proteomes" id="UP000440732">
    <property type="component" value="Unassembled WGS sequence"/>
</dbReference>
<gene>
    <name evidence="10" type="ORF">PF001_g7194</name>
    <name evidence="8" type="ORF">PF002_g9296</name>
    <name evidence="9" type="ORF">PF004_g6641</name>
    <name evidence="7" type="ORF">PF005_g7945</name>
    <name evidence="6" type="ORF">PF006_g7850</name>
    <name evidence="5" type="ORF">PF007_g8344</name>
    <name evidence="2" type="ORF">PF009_g8501</name>
    <name evidence="4" type="ORF">PF010_g7951</name>
    <name evidence="3" type="ORF">PF011_g6511</name>
</gene>
<proteinExistence type="predicted"/>
<evidence type="ECO:0000313" key="15">
    <source>
        <dbReference type="Proteomes" id="UP000440732"/>
    </source>
</evidence>
<dbReference type="Proteomes" id="UP000476176">
    <property type="component" value="Unassembled WGS sequence"/>
</dbReference>
<dbReference type="Proteomes" id="UP000437068">
    <property type="component" value="Unassembled WGS sequence"/>
</dbReference>
<dbReference type="EMBL" id="QXFW01000276">
    <property type="protein sequence ID" value="KAE9017873.1"/>
    <property type="molecule type" value="Genomic_DNA"/>
</dbReference>
<evidence type="ECO:0000313" key="16">
    <source>
        <dbReference type="Proteomes" id="UP000441208"/>
    </source>
</evidence>
<keyword evidence="1" id="KW-1133">Transmembrane helix</keyword>
<evidence type="ECO:0000313" key="13">
    <source>
        <dbReference type="Proteomes" id="UP000437068"/>
    </source>
</evidence>
<keyword evidence="1" id="KW-0472">Membrane</keyword>
<sequence>MEDASPQEIVMVSSWVFALWWFVFLALHILMFGYHAAFAYIYFNLRDTKLNVSLEFFRIGMPSTCHPTIAVVHTSMAVLHGFSVALMLSGSFWWRTLTFTPWGGPSVNAQPRRSSIDNGSNPDGPILRPSTSLSNLTNRLTDRYGLLGINGKHFLTLTTCREIVETILQSVQGYRMSWFLPSILLNRFFVVTLALNCWSSAIIYALRFRNNEARRRFAMIACDCALDLISCVGVTLIVV</sequence>
<evidence type="ECO:0000313" key="9">
    <source>
        <dbReference type="EMBL" id="KAE9242366.1"/>
    </source>
</evidence>
<keyword evidence="12" id="KW-1185">Reference proteome</keyword>
<evidence type="ECO:0000313" key="2">
    <source>
        <dbReference type="EMBL" id="KAE8941720.1"/>
    </source>
</evidence>
<dbReference type="Proteomes" id="UP000440367">
    <property type="component" value="Unassembled WGS sequence"/>
</dbReference>
<dbReference type="Proteomes" id="UP000488956">
    <property type="component" value="Unassembled WGS sequence"/>
</dbReference>
<dbReference type="Proteomes" id="UP000429523">
    <property type="component" value="Unassembled WGS sequence"/>
</dbReference>
<evidence type="ECO:0000313" key="12">
    <source>
        <dbReference type="Proteomes" id="UP000433483"/>
    </source>
</evidence>
<dbReference type="Proteomes" id="UP000460718">
    <property type="component" value="Unassembled WGS sequence"/>
</dbReference>
<dbReference type="AlphaFoldDB" id="A0A6A3LPU2"/>
<evidence type="ECO:0000256" key="1">
    <source>
        <dbReference type="SAM" id="Phobius"/>
    </source>
</evidence>
<dbReference type="EMBL" id="QXGD01000380">
    <property type="protein sequence ID" value="KAE9241379.1"/>
    <property type="molecule type" value="Genomic_DNA"/>
</dbReference>
<evidence type="ECO:0000313" key="17">
    <source>
        <dbReference type="Proteomes" id="UP000460718"/>
    </source>
</evidence>
<dbReference type="EMBL" id="QXFX01000350">
    <property type="protein sequence ID" value="KAE9119198.1"/>
    <property type="molecule type" value="Genomic_DNA"/>
</dbReference>
<keyword evidence="1" id="KW-0812">Transmembrane</keyword>
<evidence type="ECO:0000313" key="5">
    <source>
        <dbReference type="EMBL" id="KAE9119972.1"/>
    </source>
</evidence>
<dbReference type="EMBL" id="QXGB01000328">
    <property type="protein sequence ID" value="KAE9219260.1"/>
    <property type="molecule type" value="Genomic_DNA"/>
</dbReference>
<feature type="transmembrane region" description="Helical" evidence="1">
    <location>
        <begin position="64"/>
        <end position="94"/>
    </location>
</feature>
<dbReference type="EMBL" id="QXGE01000301">
    <property type="protein sequence ID" value="KAE9316721.1"/>
    <property type="molecule type" value="Genomic_DNA"/>
</dbReference>
<dbReference type="EMBL" id="QXGF01000345">
    <property type="protein sequence ID" value="KAE8941720.1"/>
    <property type="molecule type" value="Genomic_DNA"/>
</dbReference>
<evidence type="ECO:0000313" key="19">
    <source>
        <dbReference type="Proteomes" id="UP000488956"/>
    </source>
</evidence>
<evidence type="ECO:0000313" key="18">
    <source>
        <dbReference type="Proteomes" id="UP000476176"/>
    </source>
</evidence>
<name>A0A6A3LPU2_9STRA</name>
<evidence type="ECO:0000313" key="14">
    <source>
        <dbReference type="Proteomes" id="UP000440367"/>
    </source>
</evidence>